<dbReference type="PANTHER" id="PTHR22894:SF5">
    <property type="entry name" value="RING-TYPE DOMAIN-CONTAINING PROTEIN"/>
    <property type="match status" value="1"/>
</dbReference>
<dbReference type="Gene3D" id="3.30.40.10">
    <property type="entry name" value="Zinc/RING finger domain, C3HC4 (zinc finger)"/>
    <property type="match status" value="1"/>
</dbReference>
<keyword evidence="1" id="KW-0479">Metal-binding</keyword>
<evidence type="ECO:0000313" key="8">
    <source>
        <dbReference type="Proteomes" id="UP001152888"/>
    </source>
</evidence>
<organism evidence="7 8">
    <name type="scientific">Acanthoscelides obtectus</name>
    <name type="common">Bean weevil</name>
    <name type="synonym">Bruchus obtectus</name>
    <dbReference type="NCBI Taxonomy" id="200917"/>
    <lineage>
        <taxon>Eukaryota</taxon>
        <taxon>Metazoa</taxon>
        <taxon>Ecdysozoa</taxon>
        <taxon>Arthropoda</taxon>
        <taxon>Hexapoda</taxon>
        <taxon>Insecta</taxon>
        <taxon>Pterygota</taxon>
        <taxon>Neoptera</taxon>
        <taxon>Endopterygota</taxon>
        <taxon>Coleoptera</taxon>
        <taxon>Polyphaga</taxon>
        <taxon>Cucujiformia</taxon>
        <taxon>Chrysomeloidea</taxon>
        <taxon>Chrysomelidae</taxon>
        <taxon>Bruchinae</taxon>
        <taxon>Bruchini</taxon>
        <taxon>Acanthoscelides</taxon>
    </lineage>
</organism>
<keyword evidence="5" id="KW-0812">Transmembrane</keyword>
<keyword evidence="3" id="KW-0862">Zinc</keyword>
<reference evidence="7" key="1">
    <citation type="submission" date="2022-03" db="EMBL/GenBank/DDBJ databases">
        <authorList>
            <person name="Sayadi A."/>
        </authorList>
    </citation>
    <scope>NUCLEOTIDE SEQUENCE</scope>
</reference>
<dbReference type="InterPro" id="IPR001841">
    <property type="entry name" value="Znf_RING"/>
</dbReference>
<feature type="domain" description="RING-type" evidence="6">
    <location>
        <begin position="57"/>
        <end position="98"/>
    </location>
</feature>
<evidence type="ECO:0000313" key="7">
    <source>
        <dbReference type="EMBL" id="CAH1962067.1"/>
    </source>
</evidence>
<dbReference type="InterPro" id="IPR038896">
    <property type="entry name" value="RNF170"/>
</dbReference>
<comment type="caution">
    <text evidence="7">The sequence shown here is derived from an EMBL/GenBank/DDBJ whole genome shotgun (WGS) entry which is preliminary data.</text>
</comment>
<dbReference type="OrthoDB" id="6671503at2759"/>
<sequence length="196" mass="23329">MELEDNSWLEYIVTSQITLYFILLIYYTLGIKTIYGRSSQRKLAKCADKDFLYNVDCPICFNVLTMPIKADCGHGYCMDCLYTYWEKPSWNNCCPLCRLPISNLRLLENSEHKYMDSTKKVLEKKLWKILSQSYLLRLNHILQMQIVCKIILCMIYLAIWTWTVANARNILYIFTQMYHQFYKLDQPSNSLNKIHV</sequence>
<dbReference type="Proteomes" id="UP001152888">
    <property type="component" value="Unassembled WGS sequence"/>
</dbReference>
<evidence type="ECO:0000256" key="4">
    <source>
        <dbReference type="PROSITE-ProRule" id="PRU00175"/>
    </source>
</evidence>
<gene>
    <name evidence="7" type="ORF">ACAOBT_LOCUS4470</name>
</gene>
<dbReference type="PROSITE" id="PS00518">
    <property type="entry name" value="ZF_RING_1"/>
    <property type="match status" value="1"/>
</dbReference>
<dbReference type="InterPro" id="IPR017907">
    <property type="entry name" value="Znf_RING_CS"/>
</dbReference>
<protein>
    <recommendedName>
        <fullName evidence="6">RING-type domain-containing protein</fullName>
    </recommendedName>
</protein>
<dbReference type="Pfam" id="PF15227">
    <property type="entry name" value="zf-C3HC4_4"/>
    <property type="match status" value="1"/>
</dbReference>
<accession>A0A9P0JVF7</accession>
<feature type="transmembrane region" description="Helical" evidence="5">
    <location>
        <begin position="12"/>
        <end position="35"/>
    </location>
</feature>
<evidence type="ECO:0000256" key="5">
    <source>
        <dbReference type="SAM" id="Phobius"/>
    </source>
</evidence>
<name>A0A9P0JVF7_ACAOB</name>
<dbReference type="GO" id="GO:0008270">
    <property type="term" value="F:zinc ion binding"/>
    <property type="evidence" value="ECO:0007669"/>
    <property type="project" value="UniProtKB-KW"/>
</dbReference>
<dbReference type="PANTHER" id="PTHR22894">
    <property type="entry name" value="RING-TYPE DOMAIN-CONTAINING PROTEIN"/>
    <property type="match status" value="1"/>
</dbReference>
<keyword evidence="5" id="KW-0472">Membrane</keyword>
<dbReference type="SMART" id="SM00184">
    <property type="entry name" value="RING"/>
    <property type="match status" value="1"/>
</dbReference>
<dbReference type="PROSITE" id="PS50089">
    <property type="entry name" value="ZF_RING_2"/>
    <property type="match status" value="1"/>
</dbReference>
<dbReference type="InterPro" id="IPR013083">
    <property type="entry name" value="Znf_RING/FYVE/PHD"/>
</dbReference>
<evidence type="ECO:0000256" key="3">
    <source>
        <dbReference type="ARBA" id="ARBA00022833"/>
    </source>
</evidence>
<keyword evidence="8" id="KW-1185">Reference proteome</keyword>
<feature type="transmembrane region" description="Helical" evidence="5">
    <location>
        <begin position="146"/>
        <end position="165"/>
    </location>
</feature>
<evidence type="ECO:0000256" key="1">
    <source>
        <dbReference type="ARBA" id="ARBA00022723"/>
    </source>
</evidence>
<dbReference type="EMBL" id="CAKOFQ010006699">
    <property type="protein sequence ID" value="CAH1962067.1"/>
    <property type="molecule type" value="Genomic_DNA"/>
</dbReference>
<dbReference type="SUPFAM" id="SSF57850">
    <property type="entry name" value="RING/U-box"/>
    <property type="match status" value="1"/>
</dbReference>
<evidence type="ECO:0000256" key="2">
    <source>
        <dbReference type="ARBA" id="ARBA00022771"/>
    </source>
</evidence>
<proteinExistence type="predicted"/>
<dbReference type="GO" id="GO:0061630">
    <property type="term" value="F:ubiquitin protein ligase activity"/>
    <property type="evidence" value="ECO:0007669"/>
    <property type="project" value="InterPro"/>
</dbReference>
<keyword evidence="2 4" id="KW-0863">Zinc-finger</keyword>
<evidence type="ECO:0000259" key="6">
    <source>
        <dbReference type="PROSITE" id="PS50089"/>
    </source>
</evidence>
<keyword evidence="5" id="KW-1133">Transmembrane helix</keyword>
<dbReference type="AlphaFoldDB" id="A0A9P0JVF7"/>